<organism evidence="1">
    <name type="scientific">Aegilops tauschii</name>
    <name type="common">Tausch's goatgrass</name>
    <name type="synonym">Aegilops squarrosa</name>
    <dbReference type="NCBI Taxonomy" id="37682"/>
    <lineage>
        <taxon>Eukaryota</taxon>
        <taxon>Viridiplantae</taxon>
        <taxon>Streptophyta</taxon>
        <taxon>Embryophyta</taxon>
        <taxon>Tracheophyta</taxon>
        <taxon>Spermatophyta</taxon>
        <taxon>Magnoliopsida</taxon>
        <taxon>Liliopsida</taxon>
        <taxon>Poales</taxon>
        <taxon>Poaceae</taxon>
        <taxon>BOP clade</taxon>
        <taxon>Pooideae</taxon>
        <taxon>Triticodae</taxon>
        <taxon>Triticeae</taxon>
        <taxon>Triticinae</taxon>
        <taxon>Aegilops</taxon>
    </lineage>
</organism>
<proteinExistence type="predicted"/>
<protein>
    <submittedName>
        <fullName evidence="1">Uncharacterized protein</fullName>
    </submittedName>
</protein>
<dbReference type="EnsemblPlants" id="EMT17580">
    <property type="protein sequence ID" value="EMT17580"/>
    <property type="gene ID" value="F775_22729"/>
</dbReference>
<reference evidence="1" key="1">
    <citation type="submission" date="2015-06" db="UniProtKB">
        <authorList>
            <consortium name="EnsemblPlants"/>
        </authorList>
    </citation>
    <scope>IDENTIFICATION</scope>
</reference>
<sequence length="87" mass="10174">MAYHGEELTEKHRLYWLFPGKNVRDGLRRLDTDRNVFFMDRCITDCGVVDVYVNYEDDVDEDGHNSVSDIGEKEEEETNAAIEEEKT</sequence>
<name>N1R0C5_AEGTA</name>
<accession>N1R0C5</accession>
<dbReference type="AlphaFoldDB" id="N1R0C5"/>
<evidence type="ECO:0000313" key="1">
    <source>
        <dbReference type="EnsemblPlants" id="EMT17580"/>
    </source>
</evidence>